<dbReference type="SUPFAM" id="SSF82829">
    <property type="entry name" value="MesJ substrate recognition domain-like"/>
    <property type="match status" value="1"/>
</dbReference>
<keyword evidence="4 7" id="KW-0547">Nucleotide-binding</keyword>
<dbReference type="InterPro" id="IPR012094">
    <property type="entry name" value="tRNA_Ile_lys_synt"/>
</dbReference>
<evidence type="ECO:0000256" key="2">
    <source>
        <dbReference type="ARBA" id="ARBA00022598"/>
    </source>
</evidence>
<dbReference type="RefSeq" id="WP_191071515.1">
    <property type="nucleotide sequence ID" value="NZ_CP060506.1"/>
</dbReference>
<evidence type="ECO:0000256" key="1">
    <source>
        <dbReference type="ARBA" id="ARBA00022490"/>
    </source>
</evidence>
<evidence type="ECO:0000259" key="9">
    <source>
        <dbReference type="Pfam" id="PF09179"/>
    </source>
</evidence>
<evidence type="ECO:0000313" key="10">
    <source>
        <dbReference type="EMBL" id="MBD3689469.1"/>
    </source>
</evidence>
<evidence type="ECO:0000256" key="5">
    <source>
        <dbReference type="ARBA" id="ARBA00022840"/>
    </source>
</evidence>
<proteinExistence type="inferred from homology"/>
<dbReference type="EMBL" id="JACRUO010000001">
    <property type="protein sequence ID" value="MBD3689469.1"/>
    <property type="molecule type" value="Genomic_DNA"/>
</dbReference>
<feature type="domain" description="tRNA(Ile)-lysidine synthase substrate-binding" evidence="9">
    <location>
        <begin position="285"/>
        <end position="346"/>
    </location>
</feature>
<keyword evidence="3 7" id="KW-0819">tRNA processing</keyword>
<dbReference type="PANTHER" id="PTHR43033:SF1">
    <property type="entry name" value="TRNA(ILE)-LYSIDINE SYNTHASE-RELATED"/>
    <property type="match status" value="1"/>
</dbReference>
<comment type="subcellular location">
    <subcellularLocation>
        <location evidence="7">Cytoplasm</location>
    </subcellularLocation>
</comment>
<dbReference type="GO" id="GO:0005524">
    <property type="term" value="F:ATP binding"/>
    <property type="evidence" value="ECO:0007669"/>
    <property type="project" value="UniProtKB-UniRule"/>
</dbReference>
<keyword evidence="5 7" id="KW-0067">ATP-binding</keyword>
<gene>
    <name evidence="7 10" type="primary">tilS</name>
    <name evidence="10" type="ORF">H8R10_04385</name>
</gene>
<evidence type="ECO:0000313" key="11">
    <source>
        <dbReference type="Proteomes" id="UP000627538"/>
    </source>
</evidence>
<dbReference type="GO" id="GO:0005737">
    <property type="term" value="C:cytoplasm"/>
    <property type="evidence" value="ECO:0007669"/>
    <property type="project" value="UniProtKB-SubCell"/>
</dbReference>
<comment type="caution">
    <text evidence="10">The sequence shown here is derived from an EMBL/GenBank/DDBJ whole genome shotgun (WGS) entry which is preliminary data.</text>
</comment>
<comment type="similarity">
    <text evidence="7">Belongs to the tRNA(Ile)-lysidine synthase family.</text>
</comment>
<comment type="function">
    <text evidence="7">Ligates lysine onto the cytidine present at position 34 of the AUA codon-specific tRNA(Ile) that contains the anticodon CAU, in an ATP-dependent manner. Cytidine is converted to lysidine, thus changing the amino acid specificity of the tRNA from methionine to isoleucine.</text>
</comment>
<dbReference type="InterPro" id="IPR015262">
    <property type="entry name" value="tRNA_Ile_lys_synt_subst-bd"/>
</dbReference>
<reference evidence="10 11" key="1">
    <citation type="submission" date="2020-08" db="EMBL/GenBank/DDBJ databases">
        <title>Winkia gen. nov., sp. nov., isolated from faeces of the Anser albifrons in China.</title>
        <authorList>
            <person name="Liu Q."/>
        </authorList>
    </citation>
    <scope>NUCLEOTIDE SEQUENCE [LARGE SCALE GENOMIC DNA]</scope>
    <source>
        <strain evidence="10 11">C62</strain>
    </source>
</reference>
<dbReference type="AlphaFoldDB" id="A0A8I0KVZ6"/>
<feature type="domain" description="tRNA(Ile)-lysidine/2-thiocytidine synthase N-terminal" evidence="8">
    <location>
        <begin position="41"/>
        <end position="208"/>
    </location>
</feature>
<sequence>MSPHSRRASDLVGATPTGALRDVSLALRHHLEAAFADPVTLVLAVSGGADSMALALAAIDGAPRLGHRVVTVTIDHGLRPESGEEARRTAAALRDLGADEARIERVSVTGPGGPEAAARDARWDALNRHADELGAAAILTGHTADDQAETVLLALARGSGTRALAGMGSGLESPGQRVHRPLLGLRRATLREALRQVGVTWAEDPTNRPDGPWRAADGSPLRRAAVRAEALPALRRALGVDPVPALARTAALARRDADALDAAAAEWLAEVVVPAEDGEEARARCSRLVEAPEAVRARVLRQLSIRAGARPGDLGVVHIAALDGLVTCWRGQGPIDLPGGVLVRRVSGSSVLVWWRSQSVHSV</sequence>
<feature type="binding site" evidence="7">
    <location>
        <begin position="46"/>
        <end position="51"/>
    </location>
    <ligand>
        <name>ATP</name>
        <dbReference type="ChEBI" id="CHEBI:30616"/>
    </ligand>
</feature>
<dbReference type="GO" id="GO:0006400">
    <property type="term" value="P:tRNA modification"/>
    <property type="evidence" value="ECO:0007669"/>
    <property type="project" value="UniProtKB-UniRule"/>
</dbReference>
<dbReference type="Gene3D" id="1.20.59.20">
    <property type="match status" value="1"/>
</dbReference>
<accession>A0A8I0KVZ6</accession>
<comment type="domain">
    <text evidence="7">The N-terminal region contains the highly conserved SGGXDS motif, predicted to be a P-loop motif involved in ATP binding.</text>
</comment>
<dbReference type="SUPFAM" id="SSF52402">
    <property type="entry name" value="Adenine nucleotide alpha hydrolases-like"/>
    <property type="match status" value="1"/>
</dbReference>
<evidence type="ECO:0000259" key="8">
    <source>
        <dbReference type="Pfam" id="PF01171"/>
    </source>
</evidence>
<dbReference type="PANTHER" id="PTHR43033">
    <property type="entry name" value="TRNA(ILE)-LYSIDINE SYNTHASE-RELATED"/>
    <property type="match status" value="1"/>
</dbReference>
<dbReference type="Gene3D" id="3.40.50.620">
    <property type="entry name" value="HUPs"/>
    <property type="match status" value="1"/>
</dbReference>
<evidence type="ECO:0000256" key="7">
    <source>
        <dbReference type="HAMAP-Rule" id="MF_01161"/>
    </source>
</evidence>
<evidence type="ECO:0000256" key="6">
    <source>
        <dbReference type="ARBA" id="ARBA00048539"/>
    </source>
</evidence>
<dbReference type="InterPro" id="IPR014729">
    <property type="entry name" value="Rossmann-like_a/b/a_fold"/>
</dbReference>
<comment type="catalytic activity">
    <reaction evidence="6 7">
        <text>cytidine(34) in tRNA(Ile2) + L-lysine + ATP = lysidine(34) in tRNA(Ile2) + AMP + diphosphate + H(+)</text>
        <dbReference type="Rhea" id="RHEA:43744"/>
        <dbReference type="Rhea" id="RHEA-COMP:10625"/>
        <dbReference type="Rhea" id="RHEA-COMP:10670"/>
        <dbReference type="ChEBI" id="CHEBI:15378"/>
        <dbReference type="ChEBI" id="CHEBI:30616"/>
        <dbReference type="ChEBI" id="CHEBI:32551"/>
        <dbReference type="ChEBI" id="CHEBI:33019"/>
        <dbReference type="ChEBI" id="CHEBI:82748"/>
        <dbReference type="ChEBI" id="CHEBI:83665"/>
        <dbReference type="ChEBI" id="CHEBI:456215"/>
        <dbReference type="EC" id="6.3.4.19"/>
    </reaction>
</comment>
<dbReference type="HAMAP" id="MF_01161">
    <property type="entry name" value="tRNA_Ile_lys_synt"/>
    <property type="match status" value="1"/>
</dbReference>
<organism evidence="10 11">
    <name type="scientific">Nanchangia anserum</name>
    <dbReference type="NCBI Taxonomy" id="2692125"/>
    <lineage>
        <taxon>Bacteria</taxon>
        <taxon>Bacillati</taxon>
        <taxon>Actinomycetota</taxon>
        <taxon>Actinomycetes</taxon>
        <taxon>Actinomycetales</taxon>
        <taxon>Actinomycetaceae</taxon>
        <taxon>Nanchangia</taxon>
    </lineage>
</organism>
<dbReference type="Proteomes" id="UP000627538">
    <property type="component" value="Unassembled WGS sequence"/>
</dbReference>
<name>A0A8I0KVZ6_9ACTO</name>
<dbReference type="EC" id="6.3.4.19" evidence="7"/>
<evidence type="ECO:0000256" key="4">
    <source>
        <dbReference type="ARBA" id="ARBA00022741"/>
    </source>
</evidence>
<keyword evidence="1 7" id="KW-0963">Cytoplasm</keyword>
<dbReference type="InterPro" id="IPR012795">
    <property type="entry name" value="tRNA_Ile_lys_synt_N"/>
</dbReference>
<dbReference type="InterPro" id="IPR011063">
    <property type="entry name" value="TilS/TtcA_N"/>
</dbReference>
<dbReference type="Pfam" id="PF01171">
    <property type="entry name" value="ATP_bind_3"/>
    <property type="match status" value="1"/>
</dbReference>
<protein>
    <recommendedName>
        <fullName evidence="7">tRNA(Ile)-lysidine synthase</fullName>
        <ecNumber evidence="7">6.3.4.19</ecNumber>
    </recommendedName>
    <alternativeName>
        <fullName evidence="7">tRNA(Ile)-2-lysyl-cytidine synthase</fullName>
    </alternativeName>
    <alternativeName>
        <fullName evidence="7">tRNA(Ile)-lysidine synthetase</fullName>
    </alternativeName>
</protein>
<keyword evidence="11" id="KW-1185">Reference proteome</keyword>
<dbReference type="NCBIfam" id="TIGR02432">
    <property type="entry name" value="lysidine_TilS_N"/>
    <property type="match status" value="1"/>
</dbReference>
<keyword evidence="2 7" id="KW-0436">Ligase</keyword>
<evidence type="ECO:0000256" key="3">
    <source>
        <dbReference type="ARBA" id="ARBA00022694"/>
    </source>
</evidence>
<dbReference type="CDD" id="cd01992">
    <property type="entry name" value="TilS_N"/>
    <property type="match status" value="1"/>
</dbReference>
<dbReference type="Pfam" id="PF09179">
    <property type="entry name" value="TilS"/>
    <property type="match status" value="1"/>
</dbReference>
<dbReference type="GO" id="GO:0032267">
    <property type="term" value="F:tRNA(Ile)-lysidine synthase activity"/>
    <property type="evidence" value="ECO:0007669"/>
    <property type="project" value="UniProtKB-EC"/>
</dbReference>